<feature type="domain" description="DHHA1" evidence="2">
    <location>
        <begin position="241"/>
        <end position="308"/>
    </location>
</feature>
<dbReference type="Gene3D" id="3.90.1640.10">
    <property type="entry name" value="inorganic pyrophosphatase (n-terminal core)"/>
    <property type="match status" value="1"/>
</dbReference>
<dbReference type="AlphaFoldDB" id="A0A2M8EQ91"/>
<dbReference type="InterPro" id="IPR003156">
    <property type="entry name" value="DHHA1_dom"/>
</dbReference>
<comment type="caution">
    <text evidence="3">The sequence shown here is derived from an EMBL/GenBank/DDBJ whole genome shotgun (WGS) entry which is preliminary data.</text>
</comment>
<dbReference type="Pfam" id="PF01368">
    <property type="entry name" value="DHH"/>
    <property type="match status" value="1"/>
</dbReference>
<protein>
    <recommendedName>
        <fullName evidence="5">DDH domain-containing protein</fullName>
    </recommendedName>
</protein>
<sequence>MASILYKQIKERLDGAEHILLLTDERIDGDTVSSTLGMYHVLKELGKEVSVYSPQPMAKMLEFIPGTEVICRDKEIFKDGSIDLMMIFDCGDGEYIKEPIPSMPKKVPLIVFDHHDSNPKYGSINVIDSTSAATAGMVWGFVKEVGLPMNQKAAQCFLTGICSDTNLFLTSNTTAACLDAAHELSVYGARFKEIVDKLMMSRSVPTLRLWGLAFERLYHDDNFGVLATAITQKDLKDLGVEDADYKSMINFLNAALDGIDTILVLKETEDGAVKGGLRSQTEDCIAFAEKYGGGGHRRAAGFKIENARLEEKDGKWFVKKG</sequence>
<dbReference type="InterPro" id="IPR038763">
    <property type="entry name" value="DHH_sf"/>
</dbReference>
<evidence type="ECO:0000259" key="1">
    <source>
        <dbReference type="Pfam" id="PF01368"/>
    </source>
</evidence>
<evidence type="ECO:0000259" key="2">
    <source>
        <dbReference type="Pfam" id="PF02272"/>
    </source>
</evidence>
<dbReference type="EMBL" id="PFSI01000014">
    <property type="protein sequence ID" value="PJC24847.1"/>
    <property type="molecule type" value="Genomic_DNA"/>
</dbReference>
<dbReference type="Pfam" id="PF02272">
    <property type="entry name" value="DHHA1"/>
    <property type="match status" value="1"/>
</dbReference>
<organism evidence="3 4">
    <name type="scientific">Candidatus Uhrbacteria bacterium CG_4_9_14_0_2_um_filter_41_50</name>
    <dbReference type="NCBI Taxonomy" id="1975031"/>
    <lineage>
        <taxon>Bacteria</taxon>
        <taxon>Candidatus Uhriibacteriota</taxon>
    </lineage>
</organism>
<evidence type="ECO:0000313" key="3">
    <source>
        <dbReference type="EMBL" id="PJC24847.1"/>
    </source>
</evidence>
<dbReference type="Gene3D" id="3.10.310.30">
    <property type="match status" value="1"/>
</dbReference>
<dbReference type="InterPro" id="IPR001667">
    <property type="entry name" value="DDH_dom"/>
</dbReference>
<evidence type="ECO:0000313" key="4">
    <source>
        <dbReference type="Proteomes" id="UP000230251"/>
    </source>
</evidence>
<evidence type="ECO:0008006" key="5">
    <source>
        <dbReference type="Google" id="ProtNLM"/>
    </source>
</evidence>
<proteinExistence type="predicted"/>
<gene>
    <name evidence="3" type="ORF">CO057_00670</name>
</gene>
<reference evidence="4" key="1">
    <citation type="submission" date="2017-09" db="EMBL/GenBank/DDBJ databases">
        <title>Depth-based differentiation of microbial function through sediment-hosted aquifers and enrichment of novel symbionts in the deep terrestrial subsurface.</title>
        <authorList>
            <person name="Probst A.J."/>
            <person name="Ladd B."/>
            <person name="Jarett J.K."/>
            <person name="Geller-Mcgrath D.E."/>
            <person name="Sieber C.M.K."/>
            <person name="Emerson J.B."/>
            <person name="Anantharaman K."/>
            <person name="Thomas B.C."/>
            <person name="Malmstrom R."/>
            <person name="Stieglmeier M."/>
            <person name="Klingl A."/>
            <person name="Woyke T."/>
            <person name="Ryan C.M."/>
            <person name="Banfield J.F."/>
        </authorList>
    </citation>
    <scope>NUCLEOTIDE SEQUENCE [LARGE SCALE GENOMIC DNA]</scope>
</reference>
<dbReference type="PANTHER" id="PTHR47618">
    <property type="entry name" value="BIFUNCTIONAL OLIGORIBONUCLEASE AND PAP PHOSPHATASE NRNA"/>
    <property type="match status" value="1"/>
</dbReference>
<feature type="domain" description="DDH" evidence="1">
    <location>
        <begin position="19"/>
        <end position="161"/>
    </location>
</feature>
<dbReference type="Proteomes" id="UP000230251">
    <property type="component" value="Unassembled WGS sequence"/>
</dbReference>
<dbReference type="PANTHER" id="PTHR47618:SF1">
    <property type="entry name" value="BIFUNCTIONAL OLIGORIBONUCLEASE AND PAP PHOSPHATASE NRNA"/>
    <property type="match status" value="1"/>
</dbReference>
<dbReference type="GO" id="GO:0003676">
    <property type="term" value="F:nucleic acid binding"/>
    <property type="evidence" value="ECO:0007669"/>
    <property type="project" value="InterPro"/>
</dbReference>
<name>A0A2M8EQ91_9BACT</name>
<dbReference type="InterPro" id="IPR051319">
    <property type="entry name" value="Oligoribo/pAp-PDE_c-di-AMP_PDE"/>
</dbReference>
<accession>A0A2M8EQ91</accession>
<dbReference type="SUPFAM" id="SSF64182">
    <property type="entry name" value="DHH phosphoesterases"/>
    <property type="match status" value="1"/>
</dbReference>